<dbReference type="EMBL" id="CM046389">
    <property type="protein sequence ID" value="KAI8567361.1"/>
    <property type="molecule type" value="Genomic_DNA"/>
</dbReference>
<sequence length="775" mass="88916">MATLQDIGLAAAINILSAIIFLVLFAILRLQPMNDRVYFPKWYLKGLRDSPSRSGAFVRQFVNLDFRSYLRFLNWMPEALKMPELELIDHAGLDSAVYLRIYLLGLKIFVPITLLAWVILVPVNWTNNMLDGDNVIFSSIDKLSVSNIPLKSHRFWAHIIMAYIFTFWTCYVLRKEYETVASMRLHFLASEKRRPDQFTVLVRNVPPDPDESVSELVEHFFLVNHPDNYLIHQVVYNANKLAKLVKEKKSKQNWLDYYELKYSRNQSKRPVKKTGFLGLCGEKVDAIDFETSEIKRLSKEITEERERVIMDPKSIMPTAFVSFKSRWGAAVCAQTQQSRDPTAWLTEWAPEPRDVYWQNLAIPYVQLTIKRLIIAVAFFFLTFFFMIPIAFVQSLANIEGIEKRLRFLKVIIEVPFIKSLIQGVLPGLALKLFLMFLPAILMLMSKFEGFISISSLERRSASRFYIFSFVNVFLGSIIAGTAFEQLNSFVKQSANQIPKTIGVAIPMKATFFITYIMVDGWAGIAGEILRLKPLIFYHLKNFFLVKTEKDREEAMDPGSLGFNTGEPQIQLYFLLGLVYAVVTPLLLPFILVFFSFAYLVFRHQIINVYNQEYESGAAFWPDVHGRVITALVISQVLLMGLIGTKEAAQSTPFLIALPILTIAFHRFCKGRYEPAFIRYPLQEAMMKDTLEHAREPNLNLKGYLQNAYIHPVFKACNEDEDEDGDGEFNKNWGEESVLVPTKRQSRRNTPVPSKVSANSSPPSSLPDVVEEHTQP</sequence>
<name>A0ACC0PQD3_RHOML</name>
<protein>
    <submittedName>
        <fullName evidence="1">Uncharacterized protein</fullName>
    </submittedName>
</protein>
<proteinExistence type="predicted"/>
<organism evidence="1 2">
    <name type="scientific">Rhododendron molle</name>
    <name type="common">Chinese azalea</name>
    <name type="synonym">Azalea mollis</name>
    <dbReference type="NCBI Taxonomy" id="49168"/>
    <lineage>
        <taxon>Eukaryota</taxon>
        <taxon>Viridiplantae</taxon>
        <taxon>Streptophyta</taxon>
        <taxon>Embryophyta</taxon>
        <taxon>Tracheophyta</taxon>
        <taxon>Spermatophyta</taxon>
        <taxon>Magnoliopsida</taxon>
        <taxon>eudicotyledons</taxon>
        <taxon>Gunneridae</taxon>
        <taxon>Pentapetalae</taxon>
        <taxon>asterids</taxon>
        <taxon>Ericales</taxon>
        <taxon>Ericaceae</taxon>
        <taxon>Ericoideae</taxon>
        <taxon>Rhodoreae</taxon>
        <taxon>Rhododendron</taxon>
    </lineage>
</organism>
<accession>A0ACC0PQD3</accession>
<keyword evidence="2" id="KW-1185">Reference proteome</keyword>
<evidence type="ECO:0000313" key="2">
    <source>
        <dbReference type="Proteomes" id="UP001062846"/>
    </source>
</evidence>
<gene>
    <name evidence="1" type="ORF">RHMOL_Rhmol02G0115800</name>
</gene>
<evidence type="ECO:0000313" key="1">
    <source>
        <dbReference type="EMBL" id="KAI8567361.1"/>
    </source>
</evidence>
<reference evidence="1" key="1">
    <citation type="submission" date="2022-02" db="EMBL/GenBank/DDBJ databases">
        <title>Plant Genome Project.</title>
        <authorList>
            <person name="Zhang R.-G."/>
        </authorList>
    </citation>
    <scope>NUCLEOTIDE SEQUENCE</scope>
    <source>
        <strain evidence="1">AT1</strain>
    </source>
</reference>
<comment type="caution">
    <text evidence="1">The sequence shown here is derived from an EMBL/GenBank/DDBJ whole genome shotgun (WGS) entry which is preliminary data.</text>
</comment>
<dbReference type="Proteomes" id="UP001062846">
    <property type="component" value="Chromosome 2"/>
</dbReference>